<dbReference type="Gene3D" id="3.40.50.280">
    <property type="entry name" value="Cobalamin-binding domain"/>
    <property type="match status" value="1"/>
</dbReference>
<comment type="caution">
    <text evidence="3">The sequence shown here is derived from an EMBL/GenBank/DDBJ whole genome shotgun (WGS) entry which is preliminary data.</text>
</comment>
<dbReference type="Proteomes" id="UP001597419">
    <property type="component" value="Unassembled WGS sequence"/>
</dbReference>
<evidence type="ECO:0000259" key="2">
    <source>
        <dbReference type="PROSITE" id="PS50937"/>
    </source>
</evidence>
<keyword evidence="1" id="KW-0238">DNA-binding</keyword>
<dbReference type="SUPFAM" id="SSF46955">
    <property type="entry name" value="Putative DNA-binding domain"/>
    <property type="match status" value="1"/>
</dbReference>
<organism evidence="3 4">
    <name type="scientific">Amycolatopsis samaneae</name>
    <dbReference type="NCBI Taxonomy" id="664691"/>
    <lineage>
        <taxon>Bacteria</taxon>
        <taxon>Bacillati</taxon>
        <taxon>Actinomycetota</taxon>
        <taxon>Actinomycetes</taxon>
        <taxon>Pseudonocardiales</taxon>
        <taxon>Pseudonocardiaceae</taxon>
        <taxon>Amycolatopsis</taxon>
    </lineage>
</organism>
<dbReference type="PANTHER" id="PTHR30204">
    <property type="entry name" value="REDOX-CYCLING DRUG-SENSING TRANSCRIPTIONAL ACTIVATOR SOXR"/>
    <property type="match status" value="1"/>
</dbReference>
<dbReference type="SUPFAM" id="SSF52242">
    <property type="entry name" value="Cobalamin (vitamin B12)-binding domain"/>
    <property type="match status" value="1"/>
</dbReference>
<dbReference type="InterPro" id="IPR000551">
    <property type="entry name" value="MerR-type_HTH_dom"/>
</dbReference>
<reference evidence="4" key="1">
    <citation type="journal article" date="2019" name="Int. J. Syst. Evol. Microbiol.">
        <title>The Global Catalogue of Microorganisms (GCM) 10K type strain sequencing project: providing services to taxonomists for standard genome sequencing and annotation.</title>
        <authorList>
            <consortium name="The Broad Institute Genomics Platform"/>
            <consortium name="The Broad Institute Genome Sequencing Center for Infectious Disease"/>
            <person name="Wu L."/>
            <person name="Ma J."/>
        </authorList>
    </citation>
    <scope>NUCLEOTIDE SEQUENCE [LARGE SCALE GENOMIC DNA]</scope>
    <source>
        <strain evidence="4">CGMCC 4.7643</strain>
    </source>
</reference>
<dbReference type="Gene3D" id="1.10.1660.10">
    <property type="match status" value="1"/>
</dbReference>
<name>A0ABW5GSJ9_9PSEU</name>
<evidence type="ECO:0000256" key="1">
    <source>
        <dbReference type="ARBA" id="ARBA00023125"/>
    </source>
</evidence>
<dbReference type="InterPro" id="IPR036724">
    <property type="entry name" value="Cobalamin-bd_sf"/>
</dbReference>
<gene>
    <name evidence="3" type="ORF">ACFSYJ_34595</name>
</gene>
<dbReference type="PANTHER" id="PTHR30204:SF97">
    <property type="entry name" value="MERR FAMILY REGULATORY PROTEIN"/>
    <property type="match status" value="1"/>
</dbReference>
<dbReference type="RefSeq" id="WP_345386441.1">
    <property type="nucleotide sequence ID" value="NZ_BAABHG010000001.1"/>
</dbReference>
<feature type="domain" description="HTH merR-type" evidence="2">
    <location>
        <begin position="16"/>
        <end position="85"/>
    </location>
</feature>
<dbReference type="PROSITE" id="PS50937">
    <property type="entry name" value="HTH_MERR_2"/>
    <property type="match status" value="1"/>
</dbReference>
<dbReference type="InterPro" id="IPR036594">
    <property type="entry name" value="Meth_synthase_dom"/>
</dbReference>
<evidence type="ECO:0000313" key="4">
    <source>
        <dbReference type="Proteomes" id="UP001597419"/>
    </source>
</evidence>
<dbReference type="Pfam" id="PF13411">
    <property type="entry name" value="MerR_1"/>
    <property type="match status" value="1"/>
</dbReference>
<dbReference type="CDD" id="cd01104">
    <property type="entry name" value="HTH_MlrA-CarA"/>
    <property type="match status" value="1"/>
</dbReference>
<dbReference type="SMART" id="SM00422">
    <property type="entry name" value="HTH_MERR"/>
    <property type="match status" value="1"/>
</dbReference>
<proteinExistence type="predicted"/>
<dbReference type="InterPro" id="IPR009061">
    <property type="entry name" value="DNA-bd_dom_put_sf"/>
</dbReference>
<dbReference type="EMBL" id="JBHUKU010000022">
    <property type="protein sequence ID" value="MFD2463789.1"/>
    <property type="molecule type" value="Genomic_DNA"/>
</dbReference>
<accession>A0ABW5GSJ9</accession>
<dbReference type="Gene3D" id="1.10.1240.10">
    <property type="entry name" value="Methionine synthase domain"/>
    <property type="match status" value="1"/>
</dbReference>
<dbReference type="InterPro" id="IPR047057">
    <property type="entry name" value="MerR_fam"/>
</dbReference>
<keyword evidence="4" id="KW-1185">Reference proteome</keyword>
<protein>
    <submittedName>
        <fullName evidence="3">MerR family transcriptional regulator</fullName>
    </submittedName>
</protein>
<sequence>MSMEAEAGDAPRHGGSWAPGKVAEMLGVSPVTLRTWNARYGAGPTLRADGRHRRYSDADVRRLRHMQRLIERGMRAREAAAAVFSGAGETTRREAVPGLVAELTRAAGALHFGSLAALLDEALLDMGAAATWTEVLAPILREFGRRWQCGDVCFASEWALTSETSLALERHSVRFADPAPGRVVLLACCPGERHTLPMEVLRAALAERGVPAVFLGPMASPETIAAMASTLDPRPALLWSTSPATVDDPLRQRLAHQGVTVEPAGSGWGHLADRGLTGVDTLTGALDLVAAHQETPRTGNRCTIAPNT</sequence>
<evidence type="ECO:0000313" key="3">
    <source>
        <dbReference type="EMBL" id="MFD2463789.1"/>
    </source>
</evidence>